<reference evidence="1 2" key="1">
    <citation type="submission" date="2015-08" db="EMBL/GenBank/DDBJ databases">
        <title>Next Generation Sequencing and Analysis of the Genome of Puccinia sorghi L Schw, the Causal Agent of Maize Common Rust.</title>
        <authorList>
            <person name="Rochi L."/>
            <person name="Burguener G."/>
            <person name="Darino M."/>
            <person name="Turjanski A."/>
            <person name="Kreff E."/>
            <person name="Dieguez M.J."/>
            <person name="Sacco F."/>
        </authorList>
    </citation>
    <scope>NUCLEOTIDE SEQUENCE [LARGE SCALE GENOMIC DNA]</scope>
    <source>
        <strain evidence="1 2">RO10H11247</strain>
    </source>
</reference>
<name>A0A0L6UY00_9BASI</name>
<dbReference type="EMBL" id="LAVV01008224">
    <property type="protein sequence ID" value="KNZ53403.1"/>
    <property type="molecule type" value="Genomic_DNA"/>
</dbReference>
<evidence type="ECO:0000313" key="1">
    <source>
        <dbReference type="EMBL" id="KNZ53403.1"/>
    </source>
</evidence>
<organism evidence="1 2">
    <name type="scientific">Puccinia sorghi</name>
    <dbReference type="NCBI Taxonomy" id="27349"/>
    <lineage>
        <taxon>Eukaryota</taxon>
        <taxon>Fungi</taxon>
        <taxon>Dikarya</taxon>
        <taxon>Basidiomycota</taxon>
        <taxon>Pucciniomycotina</taxon>
        <taxon>Pucciniomycetes</taxon>
        <taxon>Pucciniales</taxon>
        <taxon>Pucciniaceae</taxon>
        <taxon>Puccinia</taxon>
    </lineage>
</organism>
<dbReference type="STRING" id="27349.A0A0L6UY00"/>
<dbReference type="AlphaFoldDB" id="A0A0L6UY00"/>
<keyword evidence="2" id="KW-1185">Reference proteome</keyword>
<gene>
    <name evidence="1" type="ORF">VP01_324g6</name>
</gene>
<dbReference type="Proteomes" id="UP000037035">
    <property type="component" value="Unassembled WGS sequence"/>
</dbReference>
<proteinExistence type="predicted"/>
<accession>A0A0L6UY00</accession>
<protein>
    <submittedName>
        <fullName evidence="1">Uncharacterized protein</fullName>
    </submittedName>
</protein>
<comment type="caution">
    <text evidence="1">The sequence shown here is derived from an EMBL/GenBank/DDBJ whole genome shotgun (WGS) entry which is preliminary data.</text>
</comment>
<sequence length="84" mass="10129">MALIIQAYNHYVHWVVFLRYKKGQKQRGEWAEEAQIKIISNNRERLRDAQKEFAIVNKFAKQYQDISVHIGAHRNDEYIPMRKV</sequence>
<dbReference type="VEuPathDB" id="FungiDB:VP01_324g6"/>
<evidence type="ECO:0000313" key="2">
    <source>
        <dbReference type="Proteomes" id="UP000037035"/>
    </source>
</evidence>